<dbReference type="GO" id="GO:0006298">
    <property type="term" value="P:mismatch repair"/>
    <property type="evidence" value="ECO:0007669"/>
    <property type="project" value="UniProtKB-UniRule"/>
</dbReference>
<dbReference type="AlphaFoldDB" id="A0A5D0MMD9"/>
<dbReference type="EMBL" id="VSIV01000271">
    <property type="protein sequence ID" value="TYB32763.1"/>
    <property type="molecule type" value="Genomic_DNA"/>
</dbReference>
<evidence type="ECO:0000313" key="7">
    <source>
        <dbReference type="EMBL" id="TYB32763.1"/>
    </source>
</evidence>
<dbReference type="Proteomes" id="UP000323337">
    <property type="component" value="Unassembled WGS sequence"/>
</dbReference>
<keyword evidence="1 6" id="KW-0540">Nuclease</keyword>
<protein>
    <recommendedName>
        <fullName evidence="6">Very short patch repair endonuclease</fullName>
        <ecNumber evidence="6">3.1.-.-</ecNumber>
    </recommendedName>
</protein>
<evidence type="ECO:0000256" key="5">
    <source>
        <dbReference type="ARBA" id="ARBA00023204"/>
    </source>
</evidence>
<dbReference type="GO" id="GO:0004519">
    <property type="term" value="F:endonuclease activity"/>
    <property type="evidence" value="ECO:0007669"/>
    <property type="project" value="UniProtKB-KW"/>
</dbReference>
<dbReference type="EC" id="3.1.-.-" evidence="6"/>
<gene>
    <name evidence="7" type="primary">vsr</name>
    <name evidence="7" type="ORF">FXF49_09810</name>
</gene>
<comment type="function">
    <text evidence="6">May nick specific sequences that contain T:G mispairs resulting from m5C-deamination.</text>
</comment>
<organism evidence="7 8">
    <name type="scientific">Flexistipes sinusarabici</name>
    <dbReference type="NCBI Taxonomy" id="2352"/>
    <lineage>
        <taxon>Bacteria</taxon>
        <taxon>Pseudomonadati</taxon>
        <taxon>Deferribacterota</taxon>
        <taxon>Deferribacteres</taxon>
        <taxon>Deferribacterales</taxon>
        <taxon>Flexistipitaceae</taxon>
        <taxon>Flexistipes</taxon>
    </lineage>
</organism>
<dbReference type="SUPFAM" id="SSF52980">
    <property type="entry name" value="Restriction endonuclease-like"/>
    <property type="match status" value="1"/>
</dbReference>
<dbReference type="InterPro" id="IPR004603">
    <property type="entry name" value="DNA_mismatch_endonuc_vsr"/>
</dbReference>
<dbReference type="Gene3D" id="3.40.960.10">
    <property type="entry name" value="VSR Endonuclease"/>
    <property type="match status" value="1"/>
</dbReference>
<evidence type="ECO:0000256" key="2">
    <source>
        <dbReference type="ARBA" id="ARBA00022759"/>
    </source>
</evidence>
<evidence type="ECO:0000256" key="4">
    <source>
        <dbReference type="ARBA" id="ARBA00022801"/>
    </source>
</evidence>
<keyword evidence="2 6" id="KW-0255">Endonuclease</keyword>
<evidence type="ECO:0000256" key="3">
    <source>
        <dbReference type="ARBA" id="ARBA00022763"/>
    </source>
</evidence>
<keyword evidence="4 6" id="KW-0378">Hydrolase</keyword>
<comment type="similarity">
    <text evidence="6">Belongs to the vsr family.</text>
</comment>
<evidence type="ECO:0000313" key="8">
    <source>
        <dbReference type="Proteomes" id="UP000323337"/>
    </source>
</evidence>
<evidence type="ECO:0000256" key="1">
    <source>
        <dbReference type="ARBA" id="ARBA00022722"/>
    </source>
</evidence>
<dbReference type="GO" id="GO:0016787">
    <property type="term" value="F:hydrolase activity"/>
    <property type="evidence" value="ECO:0007669"/>
    <property type="project" value="UniProtKB-KW"/>
</dbReference>
<accession>A0A5D0MMD9</accession>
<comment type="caution">
    <text evidence="7">The sequence shown here is derived from an EMBL/GenBank/DDBJ whole genome shotgun (WGS) entry which is preliminary data.</text>
</comment>
<sequence length="137" mass="16740">MDVHNKKIRSYNMSRIHGENTKPEVNLRKILWHMGYRYRKNDKNLPGRPDIVFPGRKKIIFVHGCFWHKHDCKYFKWPKTNVDFWTNKISENVRRDFKNYIELSKLGWECIVIWECELKNSEQKEKALKKIINFLES</sequence>
<keyword evidence="3 6" id="KW-0227">DNA damage</keyword>
<dbReference type="Pfam" id="PF03852">
    <property type="entry name" value="Vsr"/>
    <property type="match status" value="1"/>
</dbReference>
<reference evidence="7 8" key="1">
    <citation type="submission" date="2019-08" db="EMBL/GenBank/DDBJ databases">
        <title>Genomic characterization of a novel candidate phylum (ARYD3) from a high temperature, high salinity tertiary oil reservoir in north central Oklahoma, USA.</title>
        <authorList>
            <person name="Youssef N.H."/>
            <person name="Yadav A."/>
            <person name="Elshahed M.S."/>
        </authorList>
    </citation>
    <scope>NUCLEOTIDE SEQUENCE [LARGE SCALE GENOMIC DNA]</scope>
    <source>
        <strain evidence="7">ARYD1</strain>
    </source>
</reference>
<dbReference type="InterPro" id="IPR011335">
    <property type="entry name" value="Restrct_endonuc-II-like"/>
</dbReference>
<dbReference type="NCBIfam" id="TIGR00632">
    <property type="entry name" value="vsr"/>
    <property type="match status" value="1"/>
</dbReference>
<dbReference type="PIRSF" id="PIRSF018267">
    <property type="entry name" value="VSR_endonuc"/>
    <property type="match status" value="1"/>
</dbReference>
<dbReference type="RefSeq" id="WP_303701715.1">
    <property type="nucleotide sequence ID" value="NZ_VSIV01000271.1"/>
</dbReference>
<name>A0A5D0MMD9_FLESI</name>
<dbReference type="CDD" id="cd00221">
    <property type="entry name" value="Vsr"/>
    <property type="match status" value="1"/>
</dbReference>
<evidence type="ECO:0000256" key="6">
    <source>
        <dbReference type="PIRNR" id="PIRNR018267"/>
    </source>
</evidence>
<keyword evidence="5 6" id="KW-0234">DNA repair</keyword>
<proteinExistence type="inferred from homology"/>